<evidence type="ECO:0000313" key="2">
    <source>
        <dbReference type="EMBL" id="MED6221876.1"/>
    </source>
</evidence>
<feature type="compositionally biased region" description="Acidic residues" evidence="1">
    <location>
        <begin position="58"/>
        <end position="82"/>
    </location>
</feature>
<sequence length="160" mass="18218">MEAPCELSSQEPNVQEHDLLMRSKKKVRKVGEGYSGDMERVAKEEPWMVEEATQPVEAEGDFEGEEEEECEDESEEEGSDSDSDSKESSQKDPVADSITVTKIDEGLFNLRIDEKTIEKVLEELTHCQTSREEDWLCCYEAQAGVHVAGERKHRCYRLGK</sequence>
<reference evidence="2 3" key="1">
    <citation type="journal article" date="2023" name="Plants (Basel)">
        <title>Bridging the Gap: Combining Genomics and Transcriptomics Approaches to Understand Stylosanthes scabra, an Orphan Legume from the Brazilian Caatinga.</title>
        <authorList>
            <person name="Ferreira-Neto J.R.C."/>
            <person name="da Silva M.D."/>
            <person name="Binneck E."/>
            <person name="de Melo N.F."/>
            <person name="da Silva R.H."/>
            <person name="de Melo A.L.T.M."/>
            <person name="Pandolfi V."/>
            <person name="Bustamante F.O."/>
            <person name="Brasileiro-Vidal A.C."/>
            <person name="Benko-Iseppon A.M."/>
        </authorList>
    </citation>
    <scope>NUCLEOTIDE SEQUENCE [LARGE SCALE GENOMIC DNA]</scope>
    <source>
        <tissue evidence="2">Leaves</tissue>
    </source>
</reference>
<accession>A0ABU6ZIV5</accession>
<dbReference type="EMBL" id="JASCZI010272363">
    <property type="protein sequence ID" value="MED6221876.1"/>
    <property type="molecule type" value="Genomic_DNA"/>
</dbReference>
<evidence type="ECO:0000256" key="1">
    <source>
        <dbReference type="SAM" id="MobiDB-lite"/>
    </source>
</evidence>
<dbReference type="Proteomes" id="UP001341840">
    <property type="component" value="Unassembled WGS sequence"/>
</dbReference>
<evidence type="ECO:0000313" key="3">
    <source>
        <dbReference type="Proteomes" id="UP001341840"/>
    </source>
</evidence>
<keyword evidence="3" id="KW-1185">Reference proteome</keyword>
<feature type="compositionally biased region" description="Basic and acidic residues" evidence="1">
    <location>
        <begin position="37"/>
        <end position="46"/>
    </location>
</feature>
<name>A0ABU6ZIV5_9FABA</name>
<organism evidence="2 3">
    <name type="scientific">Stylosanthes scabra</name>
    <dbReference type="NCBI Taxonomy" id="79078"/>
    <lineage>
        <taxon>Eukaryota</taxon>
        <taxon>Viridiplantae</taxon>
        <taxon>Streptophyta</taxon>
        <taxon>Embryophyta</taxon>
        <taxon>Tracheophyta</taxon>
        <taxon>Spermatophyta</taxon>
        <taxon>Magnoliopsida</taxon>
        <taxon>eudicotyledons</taxon>
        <taxon>Gunneridae</taxon>
        <taxon>Pentapetalae</taxon>
        <taxon>rosids</taxon>
        <taxon>fabids</taxon>
        <taxon>Fabales</taxon>
        <taxon>Fabaceae</taxon>
        <taxon>Papilionoideae</taxon>
        <taxon>50 kb inversion clade</taxon>
        <taxon>dalbergioids sensu lato</taxon>
        <taxon>Dalbergieae</taxon>
        <taxon>Pterocarpus clade</taxon>
        <taxon>Stylosanthes</taxon>
    </lineage>
</organism>
<feature type="region of interest" description="Disordered" evidence="1">
    <location>
        <begin position="1"/>
        <end position="98"/>
    </location>
</feature>
<proteinExistence type="predicted"/>
<feature type="compositionally biased region" description="Basic and acidic residues" evidence="1">
    <location>
        <begin position="83"/>
        <end position="94"/>
    </location>
</feature>
<comment type="caution">
    <text evidence="2">The sequence shown here is derived from an EMBL/GenBank/DDBJ whole genome shotgun (WGS) entry which is preliminary data.</text>
</comment>
<gene>
    <name evidence="2" type="ORF">PIB30_059010</name>
</gene>
<protein>
    <submittedName>
        <fullName evidence="2">Uncharacterized protein</fullName>
    </submittedName>
</protein>